<keyword evidence="1" id="KW-0472">Membrane</keyword>
<name>A0AAU8G8T7_9CHLR</name>
<keyword evidence="1" id="KW-1133">Transmembrane helix</keyword>
<evidence type="ECO:0000256" key="1">
    <source>
        <dbReference type="SAM" id="Phobius"/>
    </source>
</evidence>
<feature type="transmembrane region" description="Helical" evidence="1">
    <location>
        <begin position="35"/>
        <end position="53"/>
    </location>
</feature>
<sequence length="92" mass="10379">MCCPAVIALLIGPRAAILIWWLLDQARWQAAFDTFLIPLLGFFLLPWTTLAYVLVFRGGVEGFDFIWLIIAVLVDLGAYSGGYRSRQKMGDR</sequence>
<dbReference type="AlphaFoldDB" id="A0AAU8G8T7"/>
<dbReference type="EMBL" id="CP159307">
    <property type="protein sequence ID" value="XCH33152.1"/>
    <property type="molecule type" value="Genomic_DNA"/>
</dbReference>
<protein>
    <submittedName>
        <fullName evidence="2">Uncharacterized protein</fullName>
    </submittedName>
</protein>
<proteinExistence type="predicted"/>
<organism evidence="2">
    <name type="scientific">Dehalogenimonas sp. 4OHTPN</name>
    <dbReference type="NCBI Taxonomy" id="3166643"/>
    <lineage>
        <taxon>Bacteria</taxon>
        <taxon>Bacillati</taxon>
        <taxon>Chloroflexota</taxon>
        <taxon>Dehalococcoidia</taxon>
        <taxon>Dehalococcoidales</taxon>
        <taxon>Dehalococcoidaceae</taxon>
        <taxon>Dehalogenimonas</taxon>
    </lineage>
</organism>
<accession>A0AAU8G8T7</accession>
<gene>
    <name evidence="2" type="ORF">ABV300_08370</name>
</gene>
<feature type="transmembrane region" description="Helical" evidence="1">
    <location>
        <begin position="65"/>
        <end position="83"/>
    </location>
</feature>
<evidence type="ECO:0000313" key="2">
    <source>
        <dbReference type="EMBL" id="XCH33152.1"/>
    </source>
</evidence>
<feature type="transmembrane region" description="Helical" evidence="1">
    <location>
        <begin position="6"/>
        <end position="23"/>
    </location>
</feature>
<dbReference type="RefSeq" id="WP_353714399.1">
    <property type="nucleotide sequence ID" value="NZ_CP159307.1"/>
</dbReference>
<reference evidence="2" key="1">
    <citation type="submission" date="2024-06" db="EMBL/GenBank/DDBJ databases">
        <title>A Novel Isolate, Dehalogenimonas sp. Strain 4OHTPN, Dechlorinates Aromatic 4 Hydroxy chlorothalonil by a Novel Reductive Dehalogenase.</title>
        <authorList>
            <person name="Liu G."/>
        </authorList>
    </citation>
    <scope>NUCLEOTIDE SEQUENCE</scope>
    <source>
        <strain evidence="2">4OHTPN</strain>
    </source>
</reference>
<keyword evidence="1" id="KW-0812">Transmembrane</keyword>